<dbReference type="HOGENOM" id="CLU_2545945_0_0_1"/>
<dbReference type="AlphaFoldDB" id="B6TW03"/>
<reference evidence="1" key="1">
    <citation type="journal article" date="2009" name="Plant Mol. Biol.">
        <title>Insights into corn genes derived from large-scale cDNA sequencing.</title>
        <authorList>
            <person name="Alexandrov N.N."/>
            <person name="Brover V.V."/>
            <person name="Freidin S."/>
            <person name="Troukhan M.E."/>
            <person name="Tatarinova T.V."/>
            <person name="Zhang H."/>
            <person name="Swaller T.J."/>
            <person name="Lu Y.P."/>
            <person name="Bouck J."/>
            <person name="Flavell R.B."/>
            <person name="Feldmann K.A."/>
        </authorList>
    </citation>
    <scope>NUCLEOTIDE SEQUENCE</scope>
</reference>
<evidence type="ECO:0000313" key="1">
    <source>
        <dbReference type="EMBL" id="ACG41286.1"/>
    </source>
</evidence>
<proteinExistence type="evidence at transcript level"/>
<name>B6TW03_MAIZE</name>
<accession>B6TW03</accession>
<organism evidence="1">
    <name type="scientific">Zea mays</name>
    <name type="common">Maize</name>
    <dbReference type="NCBI Taxonomy" id="4577"/>
    <lineage>
        <taxon>Eukaryota</taxon>
        <taxon>Viridiplantae</taxon>
        <taxon>Streptophyta</taxon>
        <taxon>Embryophyta</taxon>
        <taxon>Tracheophyta</taxon>
        <taxon>Spermatophyta</taxon>
        <taxon>Magnoliopsida</taxon>
        <taxon>Liliopsida</taxon>
        <taxon>Poales</taxon>
        <taxon>Poaceae</taxon>
        <taxon>PACMAD clade</taxon>
        <taxon>Panicoideae</taxon>
        <taxon>Andropogonodae</taxon>
        <taxon>Andropogoneae</taxon>
        <taxon>Tripsacinae</taxon>
        <taxon>Zea</taxon>
    </lineage>
</organism>
<dbReference type="EMBL" id="EU969168">
    <property type="protein sequence ID" value="ACG41286.1"/>
    <property type="molecule type" value="mRNA"/>
</dbReference>
<sequence length="83" mass="9146">MQLLYERVHDGVGPNRAASSWLLTKSAQHQQDSSDPYVVGGGGVFLFLLPRTCFQSLRTIILPSCILPRTRNVTTFLAGWLAA</sequence>
<protein>
    <submittedName>
        <fullName evidence="1">Uncharacterized protein</fullName>
    </submittedName>
</protein>